<comment type="caution">
    <text evidence="2">The sequence shown here is derived from an EMBL/GenBank/DDBJ whole genome shotgun (WGS) entry which is preliminary data.</text>
</comment>
<feature type="compositionally biased region" description="Basic residues" evidence="1">
    <location>
        <begin position="85"/>
        <end position="96"/>
    </location>
</feature>
<dbReference type="EMBL" id="JACEIK010007822">
    <property type="protein sequence ID" value="MCE3050689.1"/>
    <property type="molecule type" value="Genomic_DNA"/>
</dbReference>
<dbReference type="Proteomes" id="UP000823775">
    <property type="component" value="Unassembled WGS sequence"/>
</dbReference>
<sequence>MAPHRHSSTMACTMHRQGWCREQRDTPRMWHYGLHDVQINLSLEEMTEAERAEVARLVEEARQVEAARRVEAENFTTALEERNRQNHPRHHGRNDV</sequence>
<protein>
    <submittedName>
        <fullName evidence="2">Uncharacterized protein</fullName>
    </submittedName>
</protein>
<name>A0ABS8WNE5_DATST</name>
<evidence type="ECO:0000313" key="3">
    <source>
        <dbReference type="Proteomes" id="UP000823775"/>
    </source>
</evidence>
<evidence type="ECO:0000256" key="1">
    <source>
        <dbReference type="SAM" id="MobiDB-lite"/>
    </source>
</evidence>
<feature type="region of interest" description="Disordered" evidence="1">
    <location>
        <begin position="75"/>
        <end position="96"/>
    </location>
</feature>
<organism evidence="2 3">
    <name type="scientific">Datura stramonium</name>
    <name type="common">Jimsonweed</name>
    <name type="synonym">Common thornapple</name>
    <dbReference type="NCBI Taxonomy" id="4076"/>
    <lineage>
        <taxon>Eukaryota</taxon>
        <taxon>Viridiplantae</taxon>
        <taxon>Streptophyta</taxon>
        <taxon>Embryophyta</taxon>
        <taxon>Tracheophyta</taxon>
        <taxon>Spermatophyta</taxon>
        <taxon>Magnoliopsida</taxon>
        <taxon>eudicotyledons</taxon>
        <taxon>Gunneridae</taxon>
        <taxon>Pentapetalae</taxon>
        <taxon>asterids</taxon>
        <taxon>lamiids</taxon>
        <taxon>Solanales</taxon>
        <taxon>Solanaceae</taxon>
        <taxon>Solanoideae</taxon>
        <taxon>Datureae</taxon>
        <taxon>Datura</taxon>
    </lineage>
</organism>
<reference evidence="2 3" key="1">
    <citation type="journal article" date="2021" name="BMC Genomics">
        <title>Datura genome reveals duplications of psychoactive alkaloid biosynthetic genes and high mutation rate following tissue culture.</title>
        <authorList>
            <person name="Rajewski A."/>
            <person name="Carter-House D."/>
            <person name="Stajich J."/>
            <person name="Litt A."/>
        </authorList>
    </citation>
    <scope>NUCLEOTIDE SEQUENCE [LARGE SCALE GENOMIC DNA]</scope>
    <source>
        <strain evidence="2">AR-01</strain>
    </source>
</reference>
<proteinExistence type="predicted"/>
<evidence type="ECO:0000313" key="2">
    <source>
        <dbReference type="EMBL" id="MCE3050689.1"/>
    </source>
</evidence>
<accession>A0ABS8WNE5</accession>
<keyword evidence="3" id="KW-1185">Reference proteome</keyword>
<gene>
    <name evidence="2" type="ORF">HAX54_047889</name>
</gene>